<dbReference type="SMART" id="SM00297">
    <property type="entry name" value="BROMO"/>
    <property type="match status" value="1"/>
</dbReference>
<dbReference type="EMBL" id="PDCK01000040">
    <property type="protein sequence ID" value="PRQ51397.1"/>
    <property type="molecule type" value="Genomic_DNA"/>
</dbReference>
<proteinExistence type="predicted"/>
<dbReference type="InterPro" id="IPR001487">
    <property type="entry name" value="Bromodomain"/>
</dbReference>
<keyword evidence="1 2" id="KW-0103">Bromodomain</keyword>
<dbReference type="STRING" id="74649.A0A2P6RY90"/>
<sequence>MGCDSKRRRREDVGDTTISSSKKQKLMPMTGLEQTQKLLCCGILQELIDHRHGSVAVRIPDSQEVRRPMDLSTVKSKLERDNYSSIDAFVADVKLTFQNALWYYSLGEKQHAMAKNLGKVFEAKWKLRFPETRSSTLKASCATLDRSVSLISPLSLQQLNNNKRGGGAKRSSRNLDEQKGSASAITCDKEHRIKRGLDEEKGFCFCYHLCSE</sequence>
<comment type="caution">
    <text evidence="5">The sequence shown here is derived from an EMBL/GenBank/DDBJ whole genome shotgun (WGS) entry which is preliminary data.</text>
</comment>
<dbReference type="InterPro" id="IPR036427">
    <property type="entry name" value="Bromodomain-like_sf"/>
</dbReference>
<reference evidence="5 6" key="1">
    <citation type="journal article" date="2018" name="Nat. Genet.">
        <title>The Rosa genome provides new insights in the design of modern roses.</title>
        <authorList>
            <person name="Bendahmane M."/>
        </authorList>
    </citation>
    <scope>NUCLEOTIDE SEQUENCE [LARGE SCALE GENOMIC DNA]</scope>
    <source>
        <strain evidence="6">cv. Old Blush</strain>
    </source>
</reference>
<evidence type="ECO:0000313" key="5">
    <source>
        <dbReference type="EMBL" id="PRQ51397.1"/>
    </source>
</evidence>
<evidence type="ECO:0000313" key="6">
    <source>
        <dbReference type="Proteomes" id="UP000238479"/>
    </source>
</evidence>
<protein>
    <submittedName>
        <fullName evidence="5">Putative chromatin remodeler Bromodomain family</fullName>
    </submittedName>
</protein>
<feature type="region of interest" description="Disordered" evidence="3">
    <location>
        <begin position="1"/>
        <end position="26"/>
    </location>
</feature>
<dbReference type="PANTHER" id="PTHR46136:SF19">
    <property type="entry name" value="TRANSCRIPTION FACTOR GTE12"/>
    <property type="match status" value="1"/>
</dbReference>
<dbReference type="PROSITE" id="PS50014">
    <property type="entry name" value="BROMODOMAIN_2"/>
    <property type="match status" value="1"/>
</dbReference>
<dbReference type="Gene3D" id="1.20.920.10">
    <property type="entry name" value="Bromodomain-like"/>
    <property type="match status" value="1"/>
</dbReference>
<dbReference type="PANTHER" id="PTHR46136">
    <property type="entry name" value="TRANSCRIPTION FACTOR GTE8"/>
    <property type="match status" value="1"/>
</dbReference>
<evidence type="ECO:0000256" key="3">
    <source>
        <dbReference type="SAM" id="MobiDB-lite"/>
    </source>
</evidence>
<evidence type="ECO:0000259" key="4">
    <source>
        <dbReference type="PROSITE" id="PS50014"/>
    </source>
</evidence>
<evidence type="ECO:0000256" key="1">
    <source>
        <dbReference type="ARBA" id="ARBA00023117"/>
    </source>
</evidence>
<evidence type="ECO:0000256" key="2">
    <source>
        <dbReference type="PROSITE-ProRule" id="PRU00035"/>
    </source>
</evidence>
<dbReference type="InterPro" id="IPR052442">
    <property type="entry name" value="Env_Response_Regulator"/>
</dbReference>
<dbReference type="SUPFAM" id="SSF47370">
    <property type="entry name" value="Bromodomain"/>
    <property type="match status" value="1"/>
</dbReference>
<dbReference type="PRINTS" id="PR00503">
    <property type="entry name" value="BROMODOMAIN"/>
</dbReference>
<feature type="domain" description="Bromo" evidence="4">
    <location>
        <begin position="65"/>
        <end position="111"/>
    </location>
</feature>
<keyword evidence="6" id="KW-1185">Reference proteome</keyword>
<gene>
    <name evidence="5" type="ORF">RchiOBHm_Chr2g0143931</name>
</gene>
<organism evidence="5 6">
    <name type="scientific">Rosa chinensis</name>
    <name type="common">China rose</name>
    <dbReference type="NCBI Taxonomy" id="74649"/>
    <lineage>
        <taxon>Eukaryota</taxon>
        <taxon>Viridiplantae</taxon>
        <taxon>Streptophyta</taxon>
        <taxon>Embryophyta</taxon>
        <taxon>Tracheophyta</taxon>
        <taxon>Spermatophyta</taxon>
        <taxon>Magnoliopsida</taxon>
        <taxon>eudicotyledons</taxon>
        <taxon>Gunneridae</taxon>
        <taxon>Pentapetalae</taxon>
        <taxon>rosids</taxon>
        <taxon>fabids</taxon>
        <taxon>Rosales</taxon>
        <taxon>Rosaceae</taxon>
        <taxon>Rosoideae</taxon>
        <taxon>Rosoideae incertae sedis</taxon>
        <taxon>Rosa</taxon>
    </lineage>
</organism>
<dbReference type="Gramene" id="PRQ51397">
    <property type="protein sequence ID" value="PRQ51397"/>
    <property type="gene ID" value="RchiOBHm_Chr2g0143931"/>
</dbReference>
<dbReference type="Pfam" id="PF00439">
    <property type="entry name" value="Bromodomain"/>
    <property type="match status" value="1"/>
</dbReference>
<dbReference type="AlphaFoldDB" id="A0A2P6RY90"/>
<accession>A0A2P6RY90</accession>
<dbReference type="Proteomes" id="UP000238479">
    <property type="component" value="Chromosome 2"/>
</dbReference>
<name>A0A2P6RY90_ROSCH</name>